<dbReference type="FunFam" id="3.40.50.300:FF:000134">
    <property type="entry name" value="Iron-enterobactin ABC transporter ATP-binding protein"/>
    <property type="match status" value="1"/>
</dbReference>
<protein>
    <submittedName>
        <fullName evidence="7">Vitamin B12 ABC transporter, ATPase component BtuD</fullName>
    </submittedName>
</protein>
<evidence type="ECO:0000259" key="6">
    <source>
        <dbReference type="PROSITE" id="PS50893"/>
    </source>
</evidence>
<dbReference type="PROSITE" id="PS00626">
    <property type="entry name" value="RCC1_2"/>
    <property type="match status" value="1"/>
</dbReference>
<evidence type="ECO:0000313" key="8">
    <source>
        <dbReference type="Proteomes" id="UP000032900"/>
    </source>
</evidence>
<dbReference type="Proteomes" id="UP000032900">
    <property type="component" value="Unassembled WGS sequence"/>
</dbReference>
<proteinExistence type="predicted"/>
<dbReference type="SUPFAM" id="SSF52540">
    <property type="entry name" value="P-loop containing nucleoside triphosphate hydrolases"/>
    <property type="match status" value="1"/>
</dbReference>
<dbReference type="InterPro" id="IPR027417">
    <property type="entry name" value="P-loop_NTPase"/>
</dbReference>
<dbReference type="InterPro" id="IPR003593">
    <property type="entry name" value="AAA+_ATPase"/>
</dbReference>
<sequence length="276" mass="30915">MASDYLKIDQLTCGYGHSFNLREVSFSLEQGALAGIIGPNGSGKTTLFKGISGQLPTKSGHIHLHNTSLSHLKLKEKAKKVAVVSQFPDTADITVEDYVLMGRLPYREPFQFFEPRKDVVIARKYMRLTGVYGHRKKYLSQLSGGEQQLAAIAQALTQEPELLLMDEPTSHLDITHQVEILNLIQRLNQEMNLTVLMIIHDLNLAAEYCDYLIMMKDGAIHTKGSPQEVLTYEKIEQVYDTVVVTQTNPLSGKPAIFLVSENILKEIQAKYGGIQR</sequence>
<dbReference type="EMBL" id="BAZW01000001">
    <property type="protein sequence ID" value="GAO28086.1"/>
    <property type="molecule type" value="Genomic_DNA"/>
</dbReference>
<reference evidence="7 8" key="1">
    <citation type="journal article" date="2015" name="Microbes Environ.">
        <title>Distribution and evolution of nitrogen fixation genes in the phylum bacteroidetes.</title>
        <authorList>
            <person name="Inoue J."/>
            <person name="Oshima K."/>
            <person name="Suda W."/>
            <person name="Sakamoto M."/>
            <person name="Iino T."/>
            <person name="Noda S."/>
            <person name="Hongoh Y."/>
            <person name="Hattori M."/>
            <person name="Ohkuma M."/>
        </authorList>
    </citation>
    <scope>NUCLEOTIDE SEQUENCE [LARGE SCALE GENOMIC DNA]</scope>
    <source>
        <strain evidence="7">JCM 15548</strain>
    </source>
</reference>
<keyword evidence="2" id="KW-0547">Nucleotide-binding</keyword>
<dbReference type="Gene3D" id="3.40.50.300">
    <property type="entry name" value="P-loop containing nucleotide triphosphate hydrolases"/>
    <property type="match status" value="1"/>
</dbReference>
<dbReference type="PROSITE" id="PS50893">
    <property type="entry name" value="ABC_TRANSPORTER_2"/>
    <property type="match status" value="1"/>
</dbReference>
<evidence type="ECO:0000256" key="3">
    <source>
        <dbReference type="ARBA" id="ARBA00022840"/>
    </source>
</evidence>
<gene>
    <name evidence="7" type="ORF">JCM15548_147</name>
</gene>
<dbReference type="STRING" id="1236989.JCM15548_147"/>
<dbReference type="InterPro" id="IPR017871">
    <property type="entry name" value="ABC_transporter-like_CS"/>
</dbReference>
<dbReference type="GO" id="GO:0005524">
    <property type="term" value="F:ATP binding"/>
    <property type="evidence" value="ECO:0007669"/>
    <property type="project" value="UniProtKB-KW"/>
</dbReference>
<dbReference type="AlphaFoldDB" id="A0A0E9LSG7"/>
<dbReference type="CDD" id="cd03214">
    <property type="entry name" value="ABC_Iron-Siderophores_B12_Hemin"/>
    <property type="match status" value="1"/>
</dbReference>
<evidence type="ECO:0000256" key="4">
    <source>
        <dbReference type="ARBA" id="ARBA00022967"/>
    </source>
</evidence>
<keyword evidence="8" id="KW-1185">Reference proteome</keyword>
<organism evidence="7 8">
    <name type="scientific">Geofilum rubicundum JCM 15548</name>
    <dbReference type="NCBI Taxonomy" id="1236989"/>
    <lineage>
        <taxon>Bacteria</taxon>
        <taxon>Pseudomonadati</taxon>
        <taxon>Bacteroidota</taxon>
        <taxon>Bacteroidia</taxon>
        <taxon>Marinilabiliales</taxon>
        <taxon>Marinilabiliaceae</taxon>
        <taxon>Geofilum</taxon>
    </lineage>
</organism>
<evidence type="ECO:0000256" key="5">
    <source>
        <dbReference type="ARBA" id="ARBA00037066"/>
    </source>
</evidence>
<dbReference type="InterPro" id="IPR003439">
    <property type="entry name" value="ABC_transporter-like_ATP-bd"/>
</dbReference>
<dbReference type="RefSeq" id="WP_062121989.1">
    <property type="nucleotide sequence ID" value="NZ_BAZW01000001.1"/>
</dbReference>
<dbReference type="GO" id="GO:0016887">
    <property type="term" value="F:ATP hydrolysis activity"/>
    <property type="evidence" value="ECO:0007669"/>
    <property type="project" value="InterPro"/>
</dbReference>
<evidence type="ECO:0000256" key="2">
    <source>
        <dbReference type="ARBA" id="ARBA00022741"/>
    </source>
</evidence>
<name>A0A0E9LSG7_9BACT</name>
<comment type="caution">
    <text evidence="7">The sequence shown here is derived from an EMBL/GenBank/DDBJ whole genome shotgun (WGS) entry which is preliminary data.</text>
</comment>
<keyword evidence="4" id="KW-1278">Translocase</keyword>
<keyword evidence="3" id="KW-0067">ATP-binding</keyword>
<evidence type="ECO:0000256" key="1">
    <source>
        <dbReference type="ARBA" id="ARBA00022448"/>
    </source>
</evidence>
<feature type="domain" description="ABC transporter" evidence="6">
    <location>
        <begin position="6"/>
        <end position="242"/>
    </location>
</feature>
<evidence type="ECO:0000313" key="7">
    <source>
        <dbReference type="EMBL" id="GAO28086.1"/>
    </source>
</evidence>
<dbReference type="SMART" id="SM00382">
    <property type="entry name" value="AAA"/>
    <property type="match status" value="1"/>
</dbReference>
<comment type="function">
    <text evidence="5">Part of the ABC transporter complex HmuTUV involved in hemin import. Responsible for energy coupling to the transport system.</text>
</comment>
<dbReference type="Pfam" id="PF00005">
    <property type="entry name" value="ABC_tran"/>
    <property type="match status" value="1"/>
</dbReference>
<dbReference type="PANTHER" id="PTHR42794">
    <property type="entry name" value="HEMIN IMPORT ATP-BINDING PROTEIN HMUV"/>
    <property type="match status" value="1"/>
</dbReference>
<accession>A0A0E9LSG7</accession>
<dbReference type="InterPro" id="IPR000408">
    <property type="entry name" value="Reg_chr_condens"/>
</dbReference>
<dbReference type="OrthoDB" id="9806726at2"/>
<dbReference type="PROSITE" id="PS00211">
    <property type="entry name" value="ABC_TRANSPORTER_1"/>
    <property type="match status" value="1"/>
</dbReference>
<keyword evidence="1" id="KW-0813">Transport</keyword>
<dbReference type="PANTHER" id="PTHR42794:SF1">
    <property type="entry name" value="HEMIN IMPORT ATP-BINDING PROTEIN HMUV"/>
    <property type="match status" value="1"/>
</dbReference>